<dbReference type="Proteomes" id="UP000016630">
    <property type="component" value="Unassembled WGS sequence"/>
</dbReference>
<reference evidence="2 3" key="1">
    <citation type="submission" date="2013-06" db="EMBL/GenBank/DDBJ databases">
        <authorList>
            <person name="Weinstock G."/>
            <person name="Sodergren E."/>
            <person name="Lobos E.A."/>
            <person name="Fulton L."/>
            <person name="Fulton R."/>
            <person name="Courtney L."/>
            <person name="Fronick C."/>
            <person name="O'Laughlin M."/>
            <person name="Godfrey J."/>
            <person name="Wilson R.M."/>
            <person name="Miner T."/>
            <person name="Farmer C."/>
            <person name="Delehaunty K."/>
            <person name="Cordes M."/>
            <person name="Minx P."/>
            <person name="Tomlinson C."/>
            <person name="Chen J."/>
            <person name="Wollam A."/>
            <person name="Pepin K.H."/>
            <person name="Bhonagiri V."/>
            <person name="Zhang X."/>
            <person name="Warren W."/>
            <person name="Mitreva M."/>
            <person name="Mardis E.R."/>
            <person name="Wilson R.K."/>
        </authorList>
    </citation>
    <scope>NUCLEOTIDE SEQUENCE [LARGE SCALE GENOMIC DNA]</scope>
    <source>
        <strain evidence="2 3">F0570</strain>
    </source>
</reference>
<evidence type="ECO:0000256" key="1">
    <source>
        <dbReference type="SAM" id="Coils"/>
    </source>
</evidence>
<evidence type="ECO:0000313" key="2">
    <source>
        <dbReference type="EMBL" id="ERJ63725.1"/>
    </source>
</evidence>
<gene>
    <name evidence="2" type="ORF">HMPREF1555_02270</name>
</gene>
<evidence type="ECO:0008006" key="4">
    <source>
        <dbReference type="Google" id="ProtNLM"/>
    </source>
</evidence>
<accession>A0A0E2M2A2</accession>
<comment type="caution">
    <text evidence="2">The sequence shown here is derived from an EMBL/GenBank/DDBJ whole genome shotgun (WGS) entry which is preliminary data.</text>
</comment>
<name>A0A0E2M2A2_PORGN</name>
<protein>
    <recommendedName>
        <fullName evidence="4">Lipoprotein</fullName>
    </recommendedName>
</protein>
<organism evidence="2 3">
    <name type="scientific">Porphyromonas gingivalis F0570</name>
    <dbReference type="NCBI Taxonomy" id="1227271"/>
    <lineage>
        <taxon>Bacteria</taxon>
        <taxon>Pseudomonadati</taxon>
        <taxon>Bacteroidota</taxon>
        <taxon>Bacteroidia</taxon>
        <taxon>Bacteroidales</taxon>
        <taxon>Porphyromonadaceae</taxon>
        <taxon>Porphyromonas</taxon>
    </lineage>
</organism>
<evidence type="ECO:0000313" key="3">
    <source>
        <dbReference type="Proteomes" id="UP000016630"/>
    </source>
</evidence>
<proteinExistence type="predicted"/>
<keyword evidence="1" id="KW-0175">Coiled coil</keyword>
<dbReference type="HOGENOM" id="CLU_959239_0_0_10"/>
<dbReference type="AlphaFoldDB" id="A0A0E2M2A2"/>
<dbReference type="PATRIC" id="fig|1227271.3.peg.1991"/>
<feature type="coiled-coil region" evidence="1">
    <location>
        <begin position="102"/>
        <end position="164"/>
    </location>
</feature>
<dbReference type="EMBL" id="AWUW01000155">
    <property type="protein sequence ID" value="ERJ63725.1"/>
    <property type="molecule type" value="Genomic_DNA"/>
</dbReference>
<sequence length="295" mass="33324">MKCHANKSITNMKKKLFIATALTLALVSCGKNSSAYKELKMQYDSIAAVNSQHESELAEMDSIISGVLTNFQEISAMEGMINLNPLSGDIRASQRDRINDNMRLINEKLQANRKSIDDLTEKLQKSGRENSRLMKTLTQLRQQLEAKTQEVNQLREELERKNIAIGMLDSTVISQGAQLESSARENATLAEQNARQDRELNTVRYCIGTSSDLKEMNIVRRGQVLTEGHNDTYFTKADMRNLKVIPLMAKKANVLTSHPASSYELIRGTDKMLTLRIKDPQAFWKNSKMLVIQTN</sequence>
<dbReference type="PROSITE" id="PS51257">
    <property type="entry name" value="PROKAR_LIPOPROTEIN"/>
    <property type="match status" value="1"/>
</dbReference>